<proteinExistence type="predicted"/>
<dbReference type="AlphaFoldDB" id="A0A7Y0KCM3"/>
<accession>A0A7Y0KCM3</accession>
<dbReference type="EMBL" id="JABBPK010000001">
    <property type="protein sequence ID" value="NMO79164.1"/>
    <property type="molecule type" value="Genomic_DNA"/>
</dbReference>
<keyword evidence="2" id="KW-1185">Reference proteome</keyword>
<gene>
    <name evidence="1" type="ORF">HHU08_19610</name>
</gene>
<organism evidence="1 2">
    <name type="scientific">Niallia alba</name>
    <dbReference type="NCBI Taxonomy" id="2729105"/>
    <lineage>
        <taxon>Bacteria</taxon>
        <taxon>Bacillati</taxon>
        <taxon>Bacillota</taxon>
        <taxon>Bacilli</taxon>
        <taxon>Bacillales</taxon>
        <taxon>Bacillaceae</taxon>
        <taxon>Niallia</taxon>
    </lineage>
</organism>
<comment type="caution">
    <text evidence="1">The sequence shown here is derived from an EMBL/GenBank/DDBJ whole genome shotgun (WGS) entry which is preliminary data.</text>
</comment>
<reference evidence="1 2" key="1">
    <citation type="submission" date="2020-04" db="EMBL/GenBank/DDBJ databases">
        <title>Bacillus sp. UniB3 isolated from commercial digestive syrup.</title>
        <authorList>
            <person name="Thorat V."/>
            <person name="Kirdat K."/>
            <person name="Tiwarekar B."/>
            <person name="Yadav A."/>
        </authorList>
    </citation>
    <scope>NUCLEOTIDE SEQUENCE [LARGE SCALE GENOMIC DNA]</scope>
    <source>
        <strain evidence="1 2">UniB3</strain>
    </source>
</reference>
<name>A0A7Y0KCM3_9BACI</name>
<evidence type="ECO:0000313" key="1">
    <source>
        <dbReference type="EMBL" id="NMO79164.1"/>
    </source>
</evidence>
<protein>
    <submittedName>
        <fullName evidence="1">Uncharacterized protein</fullName>
    </submittedName>
</protein>
<sequence length="59" mass="6859">MMSLFKTLFSEKCPECKKTLVTDKTAFMNSIVKKSCPDNHYQKEYHPALETYVESNHVS</sequence>
<evidence type="ECO:0000313" key="2">
    <source>
        <dbReference type="Proteomes" id="UP000588491"/>
    </source>
</evidence>
<dbReference type="Proteomes" id="UP000588491">
    <property type="component" value="Unassembled WGS sequence"/>
</dbReference>